<dbReference type="AlphaFoldDB" id="A0A5B7HJN7"/>
<name>A0A5B7HJN7_PORTR</name>
<accession>A0A5B7HJN7</accession>
<gene>
    <name evidence="1" type="ORF">E2C01_063211</name>
</gene>
<sequence>MPVHLITPSDIFSVPESRLSNSFPTLYLYCNYKTAFVEITTTTTIIATTITVTTTTTTT</sequence>
<dbReference type="Proteomes" id="UP000324222">
    <property type="component" value="Unassembled WGS sequence"/>
</dbReference>
<proteinExistence type="predicted"/>
<evidence type="ECO:0000313" key="2">
    <source>
        <dbReference type="Proteomes" id="UP000324222"/>
    </source>
</evidence>
<reference evidence="1 2" key="1">
    <citation type="submission" date="2019-05" db="EMBL/GenBank/DDBJ databases">
        <title>Another draft genome of Portunus trituberculatus and its Hox gene families provides insights of decapod evolution.</title>
        <authorList>
            <person name="Jeong J.-H."/>
            <person name="Song I."/>
            <person name="Kim S."/>
            <person name="Choi T."/>
            <person name="Kim D."/>
            <person name="Ryu S."/>
            <person name="Kim W."/>
        </authorList>
    </citation>
    <scope>NUCLEOTIDE SEQUENCE [LARGE SCALE GENOMIC DNA]</scope>
    <source>
        <tissue evidence="1">Muscle</tissue>
    </source>
</reference>
<organism evidence="1 2">
    <name type="scientific">Portunus trituberculatus</name>
    <name type="common">Swimming crab</name>
    <name type="synonym">Neptunus trituberculatus</name>
    <dbReference type="NCBI Taxonomy" id="210409"/>
    <lineage>
        <taxon>Eukaryota</taxon>
        <taxon>Metazoa</taxon>
        <taxon>Ecdysozoa</taxon>
        <taxon>Arthropoda</taxon>
        <taxon>Crustacea</taxon>
        <taxon>Multicrustacea</taxon>
        <taxon>Malacostraca</taxon>
        <taxon>Eumalacostraca</taxon>
        <taxon>Eucarida</taxon>
        <taxon>Decapoda</taxon>
        <taxon>Pleocyemata</taxon>
        <taxon>Brachyura</taxon>
        <taxon>Eubrachyura</taxon>
        <taxon>Portunoidea</taxon>
        <taxon>Portunidae</taxon>
        <taxon>Portuninae</taxon>
        <taxon>Portunus</taxon>
    </lineage>
</organism>
<evidence type="ECO:0000313" key="1">
    <source>
        <dbReference type="EMBL" id="MPC68998.1"/>
    </source>
</evidence>
<comment type="caution">
    <text evidence="1">The sequence shown here is derived from an EMBL/GenBank/DDBJ whole genome shotgun (WGS) entry which is preliminary data.</text>
</comment>
<dbReference type="EMBL" id="VSRR010028732">
    <property type="protein sequence ID" value="MPC68998.1"/>
    <property type="molecule type" value="Genomic_DNA"/>
</dbReference>
<protein>
    <submittedName>
        <fullName evidence="1">Uncharacterized protein</fullName>
    </submittedName>
</protein>
<keyword evidence="2" id="KW-1185">Reference proteome</keyword>